<dbReference type="Pfam" id="PF13545">
    <property type="entry name" value="HTH_Crp_2"/>
    <property type="match status" value="1"/>
</dbReference>
<evidence type="ECO:0000256" key="1">
    <source>
        <dbReference type="ARBA" id="ARBA00023015"/>
    </source>
</evidence>
<feature type="domain" description="Cyclic nucleotide-binding" evidence="4">
    <location>
        <begin position="6"/>
        <end position="122"/>
    </location>
</feature>
<dbReference type="AlphaFoldDB" id="A0A810Q7L4"/>
<protein>
    <submittedName>
        <fullName evidence="6">Transcriptional regulator</fullName>
    </submittedName>
</protein>
<dbReference type="Gene3D" id="1.10.10.10">
    <property type="entry name" value="Winged helix-like DNA-binding domain superfamily/Winged helix DNA-binding domain"/>
    <property type="match status" value="1"/>
</dbReference>
<feature type="domain" description="HTH crp-type" evidence="5">
    <location>
        <begin position="136"/>
        <end position="209"/>
    </location>
</feature>
<dbReference type="PANTHER" id="PTHR24567:SF26">
    <property type="entry name" value="REGULATORY PROTEIN YEIL"/>
    <property type="match status" value="1"/>
</dbReference>
<dbReference type="PANTHER" id="PTHR24567">
    <property type="entry name" value="CRP FAMILY TRANSCRIPTIONAL REGULATORY PROTEIN"/>
    <property type="match status" value="1"/>
</dbReference>
<dbReference type="InterPro" id="IPR036388">
    <property type="entry name" value="WH-like_DNA-bd_sf"/>
</dbReference>
<keyword evidence="7" id="KW-1185">Reference proteome</keyword>
<dbReference type="CDD" id="cd00038">
    <property type="entry name" value="CAP_ED"/>
    <property type="match status" value="1"/>
</dbReference>
<keyword evidence="2" id="KW-0238">DNA-binding</keyword>
<dbReference type="Pfam" id="PF00027">
    <property type="entry name" value="cNMP_binding"/>
    <property type="match status" value="1"/>
</dbReference>
<evidence type="ECO:0000259" key="4">
    <source>
        <dbReference type="PROSITE" id="PS50042"/>
    </source>
</evidence>
<evidence type="ECO:0000313" key="7">
    <source>
        <dbReference type="Proteomes" id="UP000679848"/>
    </source>
</evidence>
<evidence type="ECO:0000313" key="6">
    <source>
        <dbReference type="EMBL" id="BCK84269.1"/>
    </source>
</evidence>
<reference evidence="6" key="1">
    <citation type="submission" date="2020-09" db="EMBL/GenBank/DDBJ databases">
        <title>New species isolated from human feces.</title>
        <authorList>
            <person name="Kitahara M."/>
            <person name="Shigeno Y."/>
            <person name="Shime M."/>
            <person name="Matsumoto Y."/>
            <person name="Nakamura S."/>
            <person name="Motooka D."/>
            <person name="Fukuoka S."/>
            <person name="Nishikawa H."/>
            <person name="Benno Y."/>
        </authorList>
    </citation>
    <scope>NUCLEOTIDE SEQUENCE</scope>
    <source>
        <strain evidence="6">MM59</strain>
    </source>
</reference>
<dbReference type="SMART" id="SM00100">
    <property type="entry name" value="cNMP"/>
    <property type="match status" value="1"/>
</dbReference>
<evidence type="ECO:0000256" key="3">
    <source>
        <dbReference type="ARBA" id="ARBA00023163"/>
    </source>
</evidence>
<keyword evidence="3" id="KW-0804">Transcription</keyword>
<dbReference type="SUPFAM" id="SSF51206">
    <property type="entry name" value="cAMP-binding domain-like"/>
    <property type="match status" value="1"/>
</dbReference>
<sequence length="217" mass="24643">MPDNKLYPNQILQLVQNPIIQSYHAGDMILQQGDKCPEMFFIIEGSVRTVLLTCQGDEFLVSIHGQGEFICEAAYITNRGSILSIYAMDDVRLLSLSDHAYHALLAKYPEVSTTIMMSISQKLDMVVDRLERYATSGIPPRIASILLLFAEKYGIPTSEGIKINYRMTDSELGVYTNAKRESVNRTLKKFQNEGLIQKDREFLYIPNIEALKRLAEK</sequence>
<dbReference type="GO" id="GO:0003700">
    <property type="term" value="F:DNA-binding transcription factor activity"/>
    <property type="evidence" value="ECO:0007669"/>
    <property type="project" value="TreeGrafter"/>
</dbReference>
<dbReference type="InterPro" id="IPR014710">
    <property type="entry name" value="RmlC-like_jellyroll"/>
</dbReference>
<dbReference type="InterPro" id="IPR050397">
    <property type="entry name" value="Env_Response_Regulators"/>
</dbReference>
<dbReference type="SMART" id="SM00419">
    <property type="entry name" value="HTH_CRP"/>
    <property type="match status" value="1"/>
</dbReference>
<dbReference type="SUPFAM" id="SSF46785">
    <property type="entry name" value="Winged helix' DNA-binding domain"/>
    <property type="match status" value="1"/>
</dbReference>
<dbReference type="RefSeq" id="WP_213543075.1">
    <property type="nucleotide sequence ID" value="NZ_AP023420.1"/>
</dbReference>
<dbReference type="GO" id="GO:0003677">
    <property type="term" value="F:DNA binding"/>
    <property type="evidence" value="ECO:0007669"/>
    <property type="project" value="UniProtKB-KW"/>
</dbReference>
<dbReference type="PROSITE" id="PS51063">
    <property type="entry name" value="HTH_CRP_2"/>
    <property type="match status" value="1"/>
</dbReference>
<accession>A0A810Q7L4</accession>
<organism evidence="6 7">
    <name type="scientific">Pusillibacter faecalis</name>
    <dbReference type="NCBI Taxonomy" id="2714358"/>
    <lineage>
        <taxon>Bacteria</taxon>
        <taxon>Bacillati</taxon>
        <taxon>Bacillota</taxon>
        <taxon>Clostridia</taxon>
        <taxon>Eubacteriales</taxon>
        <taxon>Oscillospiraceae</taxon>
        <taxon>Pusillibacter</taxon>
    </lineage>
</organism>
<evidence type="ECO:0000256" key="2">
    <source>
        <dbReference type="ARBA" id="ARBA00023125"/>
    </source>
</evidence>
<dbReference type="InterPro" id="IPR018490">
    <property type="entry name" value="cNMP-bd_dom_sf"/>
</dbReference>
<dbReference type="Proteomes" id="UP000679848">
    <property type="component" value="Chromosome"/>
</dbReference>
<dbReference type="EMBL" id="AP023420">
    <property type="protein sequence ID" value="BCK84269.1"/>
    <property type="molecule type" value="Genomic_DNA"/>
</dbReference>
<proteinExistence type="predicted"/>
<dbReference type="Gene3D" id="2.60.120.10">
    <property type="entry name" value="Jelly Rolls"/>
    <property type="match status" value="1"/>
</dbReference>
<dbReference type="InterPro" id="IPR012318">
    <property type="entry name" value="HTH_CRP"/>
</dbReference>
<dbReference type="GO" id="GO:0005829">
    <property type="term" value="C:cytosol"/>
    <property type="evidence" value="ECO:0007669"/>
    <property type="project" value="TreeGrafter"/>
</dbReference>
<dbReference type="PROSITE" id="PS50042">
    <property type="entry name" value="CNMP_BINDING_3"/>
    <property type="match status" value="1"/>
</dbReference>
<dbReference type="InterPro" id="IPR036390">
    <property type="entry name" value="WH_DNA-bd_sf"/>
</dbReference>
<name>A0A810Q7L4_9FIRM</name>
<gene>
    <name evidence="6" type="ORF">MM59RIKEN_15880</name>
</gene>
<dbReference type="KEGG" id="pfaa:MM59RIKEN_15880"/>
<keyword evidence="1" id="KW-0805">Transcription regulation</keyword>
<evidence type="ECO:0000259" key="5">
    <source>
        <dbReference type="PROSITE" id="PS51063"/>
    </source>
</evidence>
<dbReference type="InterPro" id="IPR000595">
    <property type="entry name" value="cNMP-bd_dom"/>
</dbReference>